<keyword evidence="3 6" id="KW-0812">Transmembrane</keyword>
<feature type="transmembrane region" description="Helical" evidence="6">
    <location>
        <begin position="303"/>
        <end position="321"/>
    </location>
</feature>
<feature type="transmembrane region" description="Helical" evidence="6">
    <location>
        <begin position="12"/>
        <end position="31"/>
    </location>
</feature>
<comment type="similarity">
    <text evidence="2 6">Belongs to the drug/metabolite transporter (DMT) superfamily. Plant drug/metabolite exporter (P-DME) (TC 2.A.7.4) family.</text>
</comment>
<evidence type="ECO:0000256" key="4">
    <source>
        <dbReference type="ARBA" id="ARBA00022989"/>
    </source>
</evidence>
<dbReference type="EMBL" id="JXTB01000294">
    <property type="protein sequence ID" value="PON47435.1"/>
    <property type="molecule type" value="Genomic_DNA"/>
</dbReference>
<keyword evidence="4 6" id="KW-1133">Transmembrane helix</keyword>
<evidence type="ECO:0000256" key="3">
    <source>
        <dbReference type="ARBA" id="ARBA00022692"/>
    </source>
</evidence>
<sequence length="358" mass="39108">MGSWNNCKKNVVPFAAMAAVESTIVAMHTLYKAAHAKGLHYFVYISYSYMLGTLILLPITFIFSRRVLPPFKRSVLYRIILLALIGFIARMSSFKGLEHSSPALASSINTLTPAFTYILAVLFRMETLDLRRSTTQAKVIGTVVSISGALVAVLYKGPTILSSQSPKVTYHFLGTSQTNWAIGGLLLAVNELLNSASHILQAQILIMYPAELIVASMCCLGVTIITIPVSFMAERDLSSWILRPDITLVTAVYSGFFGQVFIVAIYSCFLPVRGPLYISIFKPLSIVIAAAASFIFFGDDLHLGSVVGGIVLLLGFYAVLWGKAKEHETKNCGSENLGALTDVRTSLLQSNIDEQYVK</sequence>
<dbReference type="PANTHER" id="PTHR31218">
    <property type="entry name" value="WAT1-RELATED PROTEIN"/>
    <property type="match status" value="1"/>
</dbReference>
<comment type="subcellular location">
    <subcellularLocation>
        <location evidence="1 6">Membrane</location>
        <topology evidence="1 6">Multi-pass membrane protein</topology>
    </subcellularLocation>
</comment>
<dbReference type="AlphaFoldDB" id="A0A2P5BF67"/>
<accession>A0A2P5BF67</accession>
<proteinExistence type="inferred from homology"/>
<evidence type="ECO:0000259" key="7">
    <source>
        <dbReference type="Pfam" id="PF00892"/>
    </source>
</evidence>
<feature type="transmembrane region" description="Helical" evidence="6">
    <location>
        <begin position="75"/>
        <end position="92"/>
    </location>
</feature>
<evidence type="ECO:0000256" key="2">
    <source>
        <dbReference type="ARBA" id="ARBA00007635"/>
    </source>
</evidence>
<dbReference type="Pfam" id="PF00892">
    <property type="entry name" value="EamA"/>
    <property type="match status" value="1"/>
</dbReference>
<feature type="transmembrane region" description="Helical" evidence="6">
    <location>
        <begin position="104"/>
        <end position="125"/>
    </location>
</feature>
<dbReference type="GO" id="GO:0016020">
    <property type="term" value="C:membrane"/>
    <property type="evidence" value="ECO:0007669"/>
    <property type="project" value="UniProtKB-SubCell"/>
</dbReference>
<evidence type="ECO:0000256" key="5">
    <source>
        <dbReference type="ARBA" id="ARBA00023136"/>
    </source>
</evidence>
<evidence type="ECO:0000256" key="6">
    <source>
        <dbReference type="RuleBase" id="RU363077"/>
    </source>
</evidence>
<dbReference type="OrthoDB" id="1727045at2759"/>
<dbReference type="Proteomes" id="UP000237105">
    <property type="component" value="Unassembled WGS sequence"/>
</dbReference>
<feature type="transmembrane region" description="Helical" evidence="6">
    <location>
        <begin position="251"/>
        <end position="269"/>
    </location>
</feature>
<feature type="domain" description="EamA" evidence="7">
    <location>
        <begin position="36"/>
        <end position="153"/>
    </location>
</feature>
<dbReference type="SUPFAM" id="SSF103481">
    <property type="entry name" value="Multidrug resistance efflux transporter EmrE"/>
    <property type="match status" value="1"/>
</dbReference>
<keyword evidence="9" id="KW-1185">Reference proteome</keyword>
<name>A0A2P5BF67_PARAD</name>
<feature type="transmembrane region" description="Helical" evidence="6">
    <location>
        <begin position="212"/>
        <end position="231"/>
    </location>
</feature>
<keyword evidence="5 6" id="KW-0472">Membrane</keyword>
<feature type="transmembrane region" description="Helical" evidence="6">
    <location>
        <begin position="137"/>
        <end position="155"/>
    </location>
</feature>
<organism evidence="8 9">
    <name type="scientific">Parasponia andersonii</name>
    <name type="common">Sponia andersonii</name>
    <dbReference type="NCBI Taxonomy" id="3476"/>
    <lineage>
        <taxon>Eukaryota</taxon>
        <taxon>Viridiplantae</taxon>
        <taxon>Streptophyta</taxon>
        <taxon>Embryophyta</taxon>
        <taxon>Tracheophyta</taxon>
        <taxon>Spermatophyta</taxon>
        <taxon>Magnoliopsida</taxon>
        <taxon>eudicotyledons</taxon>
        <taxon>Gunneridae</taxon>
        <taxon>Pentapetalae</taxon>
        <taxon>rosids</taxon>
        <taxon>fabids</taxon>
        <taxon>Rosales</taxon>
        <taxon>Cannabaceae</taxon>
        <taxon>Parasponia</taxon>
    </lineage>
</organism>
<dbReference type="InterPro" id="IPR037185">
    <property type="entry name" value="EmrE-like"/>
</dbReference>
<feature type="transmembrane region" description="Helical" evidence="6">
    <location>
        <begin position="43"/>
        <end position="63"/>
    </location>
</feature>
<protein>
    <recommendedName>
        <fullName evidence="6">WAT1-related protein</fullName>
    </recommendedName>
</protein>
<reference evidence="9" key="1">
    <citation type="submission" date="2016-06" db="EMBL/GenBank/DDBJ databases">
        <title>Parallel loss of symbiosis genes in relatives of nitrogen-fixing non-legume Parasponia.</title>
        <authorList>
            <person name="Van Velzen R."/>
            <person name="Holmer R."/>
            <person name="Bu F."/>
            <person name="Rutten L."/>
            <person name="Van Zeijl A."/>
            <person name="Liu W."/>
            <person name="Santuari L."/>
            <person name="Cao Q."/>
            <person name="Sharma T."/>
            <person name="Shen D."/>
            <person name="Roswanjaya Y."/>
            <person name="Wardhani T."/>
            <person name="Kalhor M.S."/>
            <person name="Jansen J."/>
            <person name="Van den Hoogen J."/>
            <person name="Gungor B."/>
            <person name="Hartog M."/>
            <person name="Hontelez J."/>
            <person name="Verver J."/>
            <person name="Yang W.-C."/>
            <person name="Schijlen E."/>
            <person name="Repin R."/>
            <person name="Schilthuizen M."/>
            <person name="Schranz E."/>
            <person name="Heidstra R."/>
            <person name="Miyata K."/>
            <person name="Fedorova E."/>
            <person name="Kohlen W."/>
            <person name="Bisseling T."/>
            <person name="Smit S."/>
            <person name="Geurts R."/>
        </authorList>
    </citation>
    <scope>NUCLEOTIDE SEQUENCE [LARGE SCALE GENOMIC DNA]</scope>
    <source>
        <strain evidence="9">cv. WU1-14</strain>
    </source>
</reference>
<gene>
    <name evidence="8" type="primary">PanWAT13</name>
    <name evidence="8" type="ORF">PanWU01x14_243940</name>
</gene>
<feature type="transmembrane region" description="Helical" evidence="6">
    <location>
        <begin position="180"/>
        <end position="200"/>
    </location>
</feature>
<dbReference type="InterPro" id="IPR030184">
    <property type="entry name" value="WAT1-related"/>
</dbReference>
<evidence type="ECO:0000313" key="8">
    <source>
        <dbReference type="EMBL" id="PON47435.1"/>
    </source>
</evidence>
<dbReference type="InterPro" id="IPR000620">
    <property type="entry name" value="EamA_dom"/>
</dbReference>
<feature type="transmembrane region" description="Helical" evidence="6">
    <location>
        <begin position="276"/>
        <end position="297"/>
    </location>
</feature>
<evidence type="ECO:0000256" key="1">
    <source>
        <dbReference type="ARBA" id="ARBA00004141"/>
    </source>
</evidence>
<evidence type="ECO:0000313" key="9">
    <source>
        <dbReference type="Proteomes" id="UP000237105"/>
    </source>
</evidence>
<dbReference type="GO" id="GO:0022857">
    <property type="term" value="F:transmembrane transporter activity"/>
    <property type="evidence" value="ECO:0007669"/>
    <property type="project" value="InterPro"/>
</dbReference>
<comment type="caution">
    <text evidence="8">The sequence shown here is derived from an EMBL/GenBank/DDBJ whole genome shotgun (WGS) entry which is preliminary data.</text>
</comment>